<name>A0A0C2MG29_THEKT</name>
<dbReference type="EMBL" id="JWZT01004704">
    <property type="protein sequence ID" value="KII63334.1"/>
    <property type="molecule type" value="Genomic_DNA"/>
</dbReference>
<dbReference type="GO" id="GO:0005509">
    <property type="term" value="F:calcium ion binding"/>
    <property type="evidence" value="ECO:0007669"/>
    <property type="project" value="InterPro"/>
</dbReference>
<proteinExistence type="predicted"/>
<evidence type="ECO:0000256" key="2">
    <source>
        <dbReference type="SAM" id="Phobius"/>
    </source>
</evidence>
<organism evidence="3 4">
    <name type="scientific">Thelohanellus kitauei</name>
    <name type="common">Myxosporean</name>
    <dbReference type="NCBI Taxonomy" id="669202"/>
    <lineage>
        <taxon>Eukaryota</taxon>
        <taxon>Metazoa</taxon>
        <taxon>Cnidaria</taxon>
        <taxon>Myxozoa</taxon>
        <taxon>Myxosporea</taxon>
        <taxon>Bivalvulida</taxon>
        <taxon>Platysporina</taxon>
        <taxon>Myxobolidae</taxon>
        <taxon>Thelohanellus</taxon>
    </lineage>
</organism>
<dbReference type="InterPro" id="IPR037104">
    <property type="entry name" value="Annexin_sf"/>
</dbReference>
<dbReference type="OrthoDB" id="10602204at2759"/>
<protein>
    <submittedName>
        <fullName evidence="3">Uncharacterized protein</fullName>
    </submittedName>
</protein>
<dbReference type="SUPFAM" id="SSF47874">
    <property type="entry name" value="Annexin"/>
    <property type="match status" value="1"/>
</dbReference>
<dbReference type="AlphaFoldDB" id="A0A0C2MG29"/>
<reference evidence="3 4" key="1">
    <citation type="journal article" date="2014" name="Genome Biol. Evol.">
        <title>The genome of the myxosporean Thelohanellus kitauei shows adaptations to nutrient acquisition within its fish host.</title>
        <authorList>
            <person name="Yang Y."/>
            <person name="Xiong J."/>
            <person name="Zhou Z."/>
            <person name="Huo F."/>
            <person name="Miao W."/>
            <person name="Ran C."/>
            <person name="Liu Y."/>
            <person name="Zhang J."/>
            <person name="Feng J."/>
            <person name="Wang M."/>
            <person name="Wang M."/>
            <person name="Wang L."/>
            <person name="Yao B."/>
        </authorList>
    </citation>
    <scope>NUCLEOTIDE SEQUENCE [LARGE SCALE GENOMIC DNA]</scope>
    <source>
        <strain evidence="3">Wuqing</strain>
    </source>
</reference>
<evidence type="ECO:0000313" key="3">
    <source>
        <dbReference type="EMBL" id="KII63334.1"/>
    </source>
</evidence>
<sequence length="423" mass="48806">MLKKSLKKEKSVKESKQPQMMPDNFCFPTNQPPAVVSPPKSLTSKTLSRLASKSVQNNLKRSKSYKDEFSLNLSQADMMNNVSTQMAWAQQSMSKTGYSGVDVFSTLRNFGGQTLMYPGTISAPMPDFELKPTKEEDDIIKFIREKDLNGLLNALIEYRKGARNVFWQRFQVKGCLLLHYVSKLLDPPYRSMIIGILCGGEYYDADLVKMSLMNNDYQTLMVVTIIYKYIKKRMPNSGFRAMHECSMTDSIRTWADESAELVYLINKAQRPHQENIREEEVMKDVINIFRNIQYQRSEDLVNYLVTSSKGKLKTVSVRFYETFGMTIPEFARIQNFKPHIVYFLRILISISVNLLYGLANLLHESTTMKQIETLFPYILSTGVKIDCKNLKRIYHELTSQSLKDMVSARFMPPVSTYFLLLLN</sequence>
<keyword evidence="2" id="KW-0472">Membrane</keyword>
<comment type="caution">
    <text evidence="3">The sequence shown here is derived from an EMBL/GenBank/DDBJ whole genome shotgun (WGS) entry which is preliminary data.</text>
</comment>
<dbReference type="GO" id="GO:0005544">
    <property type="term" value="F:calcium-dependent phospholipid binding"/>
    <property type="evidence" value="ECO:0007669"/>
    <property type="project" value="InterPro"/>
</dbReference>
<gene>
    <name evidence="3" type="ORF">RF11_05886</name>
</gene>
<feature type="region of interest" description="Disordered" evidence="1">
    <location>
        <begin position="1"/>
        <end position="42"/>
    </location>
</feature>
<dbReference type="Proteomes" id="UP000031668">
    <property type="component" value="Unassembled WGS sequence"/>
</dbReference>
<evidence type="ECO:0000313" key="4">
    <source>
        <dbReference type="Proteomes" id="UP000031668"/>
    </source>
</evidence>
<feature type="transmembrane region" description="Helical" evidence="2">
    <location>
        <begin position="340"/>
        <end position="359"/>
    </location>
</feature>
<keyword evidence="2" id="KW-1133">Transmembrane helix</keyword>
<keyword evidence="4" id="KW-1185">Reference proteome</keyword>
<evidence type="ECO:0000256" key="1">
    <source>
        <dbReference type="SAM" id="MobiDB-lite"/>
    </source>
</evidence>
<accession>A0A0C2MG29</accession>
<keyword evidence="2" id="KW-0812">Transmembrane</keyword>